<evidence type="ECO:0000313" key="5">
    <source>
        <dbReference type="Proteomes" id="UP000567099"/>
    </source>
</evidence>
<dbReference type="GeneID" id="36101310"/>
<accession>A0A2L1C9R7</accession>
<dbReference type="EMBL" id="CP026606">
    <property type="protein sequence ID" value="AVB75636.1"/>
    <property type="molecule type" value="Genomic_DNA"/>
</dbReference>
<dbReference type="Proteomes" id="UP000567099">
    <property type="component" value="Unassembled WGS sequence"/>
</dbReference>
<name>A0A2L1C9R7_METMI</name>
<evidence type="ECO:0000313" key="6">
    <source>
        <dbReference type="Proteomes" id="UP000590564"/>
    </source>
</evidence>
<protein>
    <submittedName>
        <fullName evidence="1">Uncharacterized protein</fullName>
    </submittedName>
</protein>
<proteinExistence type="predicted"/>
<evidence type="ECO:0000313" key="4">
    <source>
        <dbReference type="Proteomes" id="UP000239462"/>
    </source>
</evidence>
<evidence type="ECO:0000313" key="1">
    <source>
        <dbReference type="EMBL" id="AVB75636.1"/>
    </source>
</evidence>
<dbReference type="Proteomes" id="UP000239462">
    <property type="component" value="Chromosome"/>
</dbReference>
<dbReference type="AlphaFoldDB" id="A0A2L1C9R7"/>
<gene>
    <name evidence="2" type="ORF">HNP94_000971</name>
    <name evidence="3" type="ORF">HNP96_000053</name>
    <name evidence="1" type="ORF">MMJJ_02170</name>
</gene>
<dbReference type="Proteomes" id="UP000590564">
    <property type="component" value="Unassembled WGS sequence"/>
</dbReference>
<evidence type="ECO:0000313" key="2">
    <source>
        <dbReference type="EMBL" id="MBA2863971.1"/>
    </source>
</evidence>
<sequence length="93" mass="11026">MEIICDNYEKQGNNIILTCFGDINFIDYDPRPNEIERFPIRHIHAGMLVFEFDSEEDISEKLKRIETLSNSSYNKIDEFNKKLGTYILKTFNE</sequence>
<reference evidence="3 6" key="3">
    <citation type="submission" date="2020-08" db="EMBL/GenBank/DDBJ databases">
        <title>Genomic Encyclopedia of Type Strains, Phase IV (KMG-V): Genome sequencing to study the core and pangenomes of soil and plant-associated prokaryotes.</title>
        <authorList>
            <person name="Whitman W."/>
        </authorList>
    </citation>
    <scope>NUCLEOTIDE SEQUENCE [LARGE SCALE GENOMIC DNA]</scope>
    <source>
        <strain evidence="2 5">C13</strain>
        <strain evidence="3 6">D1</strain>
    </source>
</reference>
<reference evidence="1" key="2">
    <citation type="submission" date="2018-02" db="EMBL/GenBank/DDBJ databases">
        <title>Complete genome sequence of the Methanococcus maripaludis type strain JJ (DSM 2067), a model for selenoprotein synthesis in Archaea.</title>
        <authorList>
            <person name="Poehlein A."/>
            <person name="Heym D."/>
            <person name="Quitzke V."/>
            <person name="Fersch J."/>
            <person name="Daniel R."/>
            <person name="Rother M."/>
        </authorList>
    </citation>
    <scope>NUCLEOTIDE SEQUENCE [LARGE SCALE GENOMIC DNA]</scope>
    <source>
        <strain evidence="1">DSM 2067</strain>
    </source>
</reference>
<reference evidence="4" key="1">
    <citation type="journal article" date="2018" name="Genome Announc.">
        <title>Complete Genome Sequence of the Methanococcus maripaludis Type Strain JJ (DSM 2067), a Model for Selenoprotein Synthesis in Archaea.</title>
        <authorList>
            <person name="Poehlein A."/>
            <person name="Heym D."/>
            <person name="Quitzke V."/>
            <person name="Fersch J."/>
            <person name="Daniel R."/>
            <person name="Rother M."/>
        </authorList>
    </citation>
    <scope>NUCLEOTIDE SEQUENCE [LARGE SCALE GENOMIC DNA]</scope>
    <source>
        <strain evidence="4">DSM 2067</strain>
    </source>
</reference>
<dbReference type="EMBL" id="JACHED010000001">
    <property type="protein sequence ID" value="MBB6496032.1"/>
    <property type="molecule type" value="Genomic_DNA"/>
</dbReference>
<dbReference type="KEGG" id="mmad:MMJJ_02170"/>
<dbReference type="EMBL" id="JACDUO010000001">
    <property type="protein sequence ID" value="MBA2863971.1"/>
    <property type="molecule type" value="Genomic_DNA"/>
</dbReference>
<dbReference type="RefSeq" id="WP_104837299.1">
    <property type="nucleotide sequence ID" value="NZ_CP026606.1"/>
</dbReference>
<evidence type="ECO:0000313" key="3">
    <source>
        <dbReference type="EMBL" id="MBB6496032.1"/>
    </source>
</evidence>
<organism evidence="1 4">
    <name type="scientific">Methanococcus maripaludis</name>
    <name type="common">Methanococcus deltae</name>
    <dbReference type="NCBI Taxonomy" id="39152"/>
    <lineage>
        <taxon>Archaea</taxon>
        <taxon>Methanobacteriati</taxon>
        <taxon>Methanobacteriota</taxon>
        <taxon>Methanomada group</taxon>
        <taxon>Methanococci</taxon>
        <taxon>Methanococcales</taxon>
        <taxon>Methanococcaceae</taxon>
        <taxon>Methanococcus</taxon>
    </lineage>
</organism>